<dbReference type="SUPFAM" id="SSF53474">
    <property type="entry name" value="alpha/beta-Hydrolases"/>
    <property type="match status" value="1"/>
</dbReference>
<dbReference type="Gene3D" id="2.60.120.260">
    <property type="entry name" value="Galactose-binding domain-like"/>
    <property type="match status" value="1"/>
</dbReference>
<evidence type="ECO:0000259" key="2">
    <source>
        <dbReference type="SMART" id="SM00939"/>
    </source>
</evidence>
<keyword evidence="1 3" id="KW-0378">Hydrolase</keyword>
<dbReference type="InterPro" id="IPR005674">
    <property type="entry name" value="CocE/Ser_esterase"/>
</dbReference>
<sequence length="611" mass="67507">MSDSDIAGNAWRIPPSAYLARRSTDFTLGKPSSCYVAMDDGCKLAVDIYQPQGAYPGQTFPTIVIFTPYFRRFALKGEGAEPTPNIAKYRDFFVRYGYVLVAVDVRGTGASFGTRDSFRSPRERKDSSRIADWVVAQPWSNGVIGSTGISYLGAAACFLASTGHPSVRAIAPLFSVNDIYSEQLYPGGMMSRVWSSTYDELMLALDHDDPVKRARFPYYSDSRLGGPQQVDEDADGSLLAAAIAQHRDNFRLHDLLPELAFRGEGPLHDPDLTTDACSPYTYLLSGAAPDLPIYSVSGWLDGGGYANGSITRFMTMRGSKDRLLLGPWDHGARVNGSPWRASATPEFPLLAEVLRFFDQHLCGMETGLEAEEPVHYHSMHGERWHAARDWPPIETAQTLYADALGGLGPQAPAQARVPYQVRFDMGTGKETRWERLGTLDIKDYFFDWHGRDDAMLNFTSGVVEADVELSGHIHVTVKFISSQADAAVFAYASEVESDGTCRYITEGLLRASHRATATPPENYQCCWPYRTFTRDDATRLEPGKETSMTFALLPVSWTLRAGSRLRISLAGADCDHFAQVPHGRPPLLEFLIGRDGTRFDVPLRSGFPAPT</sequence>
<accession>A0A2W5QJJ9</accession>
<proteinExistence type="predicted"/>
<dbReference type="AlphaFoldDB" id="A0A2W5QJJ9"/>
<dbReference type="GO" id="GO:0008239">
    <property type="term" value="F:dipeptidyl-peptidase activity"/>
    <property type="evidence" value="ECO:0007669"/>
    <property type="project" value="InterPro"/>
</dbReference>
<protein>
    <submittedName>
        <fullName evidence="3">Hydrolase</fullName>
    </submittedName>
</protein>
<feature type="domain" description="Xaa-Pro dipeptidyl-peptidase C-terminal" evidence="2">
    <location>
        <begin position="354"/>
        <end position="608"/>
    </location>
</feature>
<evidence type="ECO:0000256" key="1">
    <source>
        <dbReference type="ARBA" id="ARBA00022801"/>
    </source>
</evidence>
<dbReference type="InterPro" id="IPR029058">
    <property type="entry name" value="AB_hydrolase_fold"/>
</dbReference>
<reference evidence="3 4" key="1">
    <citation type="submission" date="2017-08" db="EMBL/GenBank/DDBJ databases">
        <title>Infants hospitalized years apart are colonized by the same room-sourced microbial strains.</title>
        <authorList>
            <person name="Brooks B."/>
            <person name="Olm M.R."/>
            <person name="Firek B.A."/>
            <person name="Baker R."/>
            <person name="Thomas B.C."/>
            <person name="Morowitz M.J."/>
            <person name="Banfield J.F."/>
        </authorList>
    </citation>
    <scope>NUCLEOTIDE SEQUENCE [LARGE SCALE GENOMIC DNA]</scope>
    <source>
        <strain evidence="3">S2_005_003_R2_41</strain>
    </source>
</reference>
<evidence type="ECO:0000313" key="3">
    <source>
        <dbReference type="EMBL" id="PZQ77462.1"/>
    </source>
</evidence>
<dbReference type="Proteomes" id="UP000249135">
    <property type="component" value="Unassembled WGS sequence"/>
</dbReference>
<dbReference type="InterPro" id="IPR000383">
    <property type="entry name" value="Xaa-Pro-like_dom"/>
</dbReference>
<dbReference type="InterPro" id="IPR008979">
    <property type="entry name" value="Galactose-bd-like_sf"/>
</dbReference>
<dbReference type="SUPFAM" id="SSF49785">
    <property type="entry name" value="Galactose-binding domain-like"/>
    <property type="match status" value="1"/>
</dbReference>
<comment type="caution">
    <text evidence="3">The sequence shown here is derived from an EMBL/GenBank/DDBJ whole genome shotgun (WGS) entry which is preliminary data.</text>
</comment>
<dbReference type="Gene3D" id="3.40.50.1820">
    <property type="entry name" value="alpha/beta hydrolase"/>
    <property type="match status" value="1"/>
</dbReference>
<dbReference type="Pfam" id="PF02129">
    <property type="entry name" value="Peptidase_S15"/>
    <property type="match status" value="1"/>
</dbReference>
<evidence type="ECO:0000313" key="4">
    <source>
        <dbReference type="Proteomes" id="UP000249135"/>
    </source>
</evidence>
<dbReference type="NCBIfam" id="TIGR00976">
    <property type="entry name" value="CocE_NonD"/>
    <property type="match status" value="1"/>
</dbReference>
<dbReference type="Pfam" id="PF08530">
    <property type="entry name" value="PepX_C"/>
    <property type="match status" value="1"/>
</dbReference>
<dbReference type="Gene3D" id="1.10.3020.10">
    <property type="entry name" value="alpha-amino acid ester hydrolase ( Helical cap domain)"/>
    <property type="match status" value="1"/>
</dbReference>
<dbReference type="SMART" id="SM00939">
    <property type="entry name" value="PepX_C"/>
    <property type="match status" value="1"/>
</dbReference>
<dbReference type="InterPro" id="IPR013736">
    <property type="entry name" value="Xaa-Pro_dipept_C"/>
</dbReference>
<gene>
    <name evidence="3" type="ORF">DI563_03600</name>
</gene>
<name>A0A2W5QJJ9_VARPD</name>
<dbReference type="EMBL" id="QFPP01000018">
    <property type="protein sequence ID" value="PZQ77462.1"/>
    <property type="molecule type" value="Genomic_DNA"/>
</dbReference>
<organism evidence="3 4">
    <name type="scientific">Variovorax paradoxus</name>
    <dbReference type="NCBI Taxonomy" id="34073"/>
    <lineage>
        <taxon>Bacteria</taxon>
        <taxon>Pseudomonadati</taxon>
        <taxon>Pseudomonadota</taxon>
        <taxon>Betaproteobacteria</taxon>
        <taxon>Burkholderiales</taxon>
        <taxon>Comamonadaceae</taxon>
        <taxon>Variovorax</taxon>
    </lineage>
</organism>